<comment type="caution">
    <text evidence="7">The sequence shown here is derived from an EMBL/GenBank/DDBJ whole genome shotgun (WGS) entry which is preliminary data.</text>
</comment>
<evidence type="ECO:0000256" key="4">
    <source>
        <dbReference type="ARBA" id="ARBA00022801"/>
    </source>
</evidence>
<keyword evidence="2" id="KW-0645">Protease</keyword>
<dbReference type="PROSITE" id="PS51935">
    <property type="entry name" value="NLPC_P60"/>
    <property type="match status" value="1"/>
</dbReference>
<dbReference type="AlphaFoldDB" id="A0A2M9ZGN2"/>
<proteinExistence type="inferred from homology"/>
<dbReference type="InterPro" id="IPR052062">
    <property type="entry name" value="Murein_DD/LD_carboxypeptidase"/>
</dbReference>
<evidence type="ECO:0000313" key="8">
    <source>
        <dbReference type="Proteomes" id="UP000231912"/>
    </source>
</evidence>
<evidence type="ECO:0000259" key="6">
    <source>
        <dbReference type="PROSITE" id="PS51935"/>
    </source>
</evidence>
<evidence type="ECO:0000256" key="3">
    <source>
        <dbReference type="ARBA" id="ARBA00022729"/>
    </source>
</evidence>
<evidence type="ECO:0000313" key="7">
    <source>
        <dbReference type="EMBL" id="PJZ67517.1"/>
    </source>
</evidence>
<reference evidence="7 8" key="1">
    <citation type="submission" date="2017-07" db="EMBL/GenBank/DDBJ databases">
        <title>Leptospira spp. isolated from tropical soils.</title>
        <authorList>
            <person name="Thibeaux R."/>
            <person name="Iraola G."/>
            <person name="Ferres I."/>
            <person name="Bierque E."/>
            <person name="Girault D."/>
            <person name="Soupe-Gilbert M.-E."/>
            <person name="Picardeau M."/>
            <person name="Goarant C."/>
        </authorList>
    </citation>
    <scope>NUCLEOTIDE SEQUENCE [LARGE SCALE GENOMIC DNA]</scope>
    <source>
        <strain evidence="7 8">FH2-C-A2</strain>
    </source>
</reference>
<dbReference type="InterPro" id="IPR000064">
    <property type="entry name" value="NLP_P60_dom"/>
</dbReference>
<gene>
    <name evidence="7" type="ORF">CH371_05740</name>
</gene>
<dbReference type="GO" id="GO:0006508">
    <property type="term" value="P:proteolysis"/>
    <property type="evidence" value="ECO:0007669"/>
    <property type="project" value="UniProtKB-KW"/>
</dbReference>
<accession>A0A2M9ZGN2</accession>
<name>A0A2M9ZGN2_9LEPT</name>
<dbReference type="PANTHER" id="PTHR47360:SF1">
    <property type="entry name" value="ENDOPEPTIDASE NLPC-RELATED"/>
    <property type="match status" value="1"/>
</dbReference>
<dbReference type="SUPFAM" id="SSF54001">
    <property type="entry name" value="Cysteine proteinases"/>
    <property type="match status" value="1"/>
</dbReference>
<protein>
    <recommendedName>
        <fullName evidence="6">NlpC/P60 domain-containing protein</fullName>
    </recommendedName>
</protein>
<dbReference type="EMBL" id="NPDT01000001">
    <property type="protein sequence ID" value="PJZ67517.1"/>
    <property type="molecule type" value="Genomic_DNA"/>
</dbReference>
<evidence type="ECO:0000256" key="5">
    <source>
        <dbReference type="ARBA" id="ARBA00022807"/>
    </source>
</evidence>
<dbReference type="Gene3D" id="3.90.1720.10">
    <property type="entry name" value="endopeptidase domain like (from Nostoc punctiforme)"/>
    <property type="match status" value="1"/>
</dbReference>
<sequence>MKRFLEIFRSKVLHGKEILRQNLSMVLFLGLPFFALVAVAEQAKSPSEKDLKQFFSEKWKIEIGSEDNLELYRGAFQWYGTPHKDNGKDESGIDCSTLASKLVQKAYSKNISGSSESIAGQAKSISESSLKEGDLVFFNIYGKKISHMGVYLKDRKFVHASVTKGVTVNSLDEEYYKTRFVRAGRL</sequence>
<keyword evidence="4" id="KW-0378">Hydrolase</keyword>
<keyword evidence="5" id="KW-0788">Thiol protease</keyword>
<dbReference type="Proteomes" id="UP000231912">
    <property type="component" value="Unassembled WGS sequence"/>
</dbReference>
<dbReference type="GO" id="GO:0008234">
    <property type="term" value="F:cysteine-type peptidase activity"/>
    <property type="evidence" value="ECO:0007669"/>
    <property type="project" value="UniProtKB-KW"/>
</dbReference>
<comment type="similarity">
    <text evidence="1">Belongs to the peptidase C40 family.</text>
</comment>
<dbReference type="PANTHER" id="PTHR47360">
    <property type="entry name" value="MUREIN DD-ENDOPEPTIDASE MEPS/MUREIN LD-CARBOXYPEPTIDASE"/>
    <property type="match status" value="1"/>
</dbReference>
<keyword evidence="3" id="KW-0732">Signal</keyword>
<evidence type="ECO:0000256" key="1">
    <source>
        <dbReference type="ARBA" id="ARBA00007074"/>
    </source>
</evidence>
<dbReference type="Pfam" id="PF00877">
    <property type="entry name" value="NLPC_P60"/>
    <property type="match status" value="1"/>
</dbReference>
<dbReference type="InterPro" id="IPR038765">
    <property type="entry name" value="Papain-like_cys_pep_sf"/>
</dbReference>
<feature type="domain" description="NlpC/P60" evidence="6">
    <location>
        <begin position="65"/>
        <end position="186"/>
    </location>
</feature>
<organism evidence="7 8">
    <name type="scientific">Leptospira wolffii</name>
    <dbReference type="NCBI Taxonomy" id="409998"/>
    <lineage>
        <taxon>Bacteria</taxon>
        <taxon>Pseudomonadati</taxon>
        <taxon>Spirochaetota</taxon>
        <taxon>Spirochaetia</taxon>
        <taxon>Leptospirales</taxon>
        <taxon>Leptospiraceae</taxon>
        <taxon>Leptospira</taxon>
    </lineage>
</organism>
<evidence type="ECO:0000256" key="2">
    <source>
        <dbReference type="ARBA" id="ARBA00022670"/>
    </source>
</evidence>